<keyword evidence="6" id="KW-0131">Cell cycle</keyword>
<keyword evidence="4" id="KW-0749">Sporulation</keyword>
<keyword evidence="3 7" id="KW-0132">Cell division</keyword>
<dbReference type="GO" id="GO:0030428">
    <property type="term" value="C:cell septum"/>
    <property type="evidence" value="ECO:0007669"/>
    <property type="project" value="UniProtKB-SubCell"/>
</dbReference>
<name>A0A919GA26_9ACTN</name>
<sequence length="121" mass="13395">MSVAVEQHAEVRVVTDSAEEERWAVPVDLRYDPDAAPRSVRISLPESPGAPPQHWTITRELLERGLRGPVSSGDVRVWPSGRVRAVVELHSAQHVAVVQFDSAALTRFLRRTYAATSPVPH</sequence>
<dbReference type="RefSeq" id="WP_189932921.1">
    <property type="nucleotide sequence ID" value="NZ_BNCD01000009.1"/>
</dbReference>
<protein>
    <submittedName>
        <fullName evidence="7">Cell division protein</fullName>
    </submittedName>
</protein>
<reference evidence="7" key="2">
    <citation type="submission" date="2020-09" db="EMBL/GenBank/DDBJ databases">
        <authorList>
            <person name="Sun Q."/>
            <person name="Ohkuma M."/>
        </authorList>
    </citation>
    <scope>NUCLEOTIDE SEQUENCE</scope>
    <source>
        <strain evidence="7">JCM 5069</strain>
    </source>
</reference>
<evidence type="ECO:0000256" key="1">
    <source>
        <dbReference type="ARBA" id="ARBA00004431"/>
    </source>
</evidence>
<dbReference type="GO" id="GO:0030435">
    <property type="term" value="P:sporulation resulting in formation of a cellular spore"/>
    <property type="evidence" value="ECO:0007669"/>
    <property type="project" value="UniProtKB-KW"/>
</dbReference>
<comment type="subcellular location">
    <subcellularLocation>
        <location evidence="1">Cell septum</location>
    </subcellularLocation>
</comment>
<evidence type="ECO:0000313" key="7">
    <source>
        <dbReference type="EMBL" id="GHH80115.1"/>
    </source>
</evidence>
<dbReference type="Gene3D" id="2.30.31.20">
    <property type="entry name" value="Sporulation-specific cell division protein SsgB"/>
    <property type="match status" value="1"/>
</dbReference>
<comment type="similarity">
    <text evidence="2">Belongs to the SsgA family.</text>
</comment>
<gene>
    <name evidence="7" type="ORF">GCM10018793_34470</name>
</gene>
<evidence type="ECO:0000256" key="3">
    <source>
        <dbReference type="ARBA" id="ARBA00022618"/>
    </source>
</evidence>
<dbReference type="InterPro" id="IPR038658">
    <property type="entry name" value="SsgB_sf"/>
</dbReference>
<proteinExistence type="inferred from homology"/>
<comment type="caution">
    <text evidence="7">The sequence shown here is derived from an EMBL/GenBank/DDBJ whole genome shotgun (WGS) entry which is preliminary data.</text>
</comment>
<evidence type="ECO:0000256" key="4">
    <source>
        <dbReference type="ARBA" id="ARBA00022969"/>
    </source>
</evidence>
<dbReference type="EMBL" id="BNCD01000009">
    <property type="protein sequence ID" value="GHH80115.1"/>
    <property type="molecule type" value="Genomic_DNA"/>
</dbReference>
<evidence type="ECO:0000256" key="2">
    <source>
        <dbReference type="ARBA" id="ARBA00009323"/>
    </source>
</evidence>
<accession>A0A919GA26</accession>
<organism evidence="7 8">
    <name type="scientific">Streptomyces sulfonofaciens</name>
    <dbReference type="NCBI Taxonomy" id="68272"/>
    <lineage>
        <taxon>Bacteria</taxon>
        <taxon>Bacillati</taxon>
        <taxon>Actinomycetota</taxon>
        <taxon>Actinomycetes</taxon>
        <taxon>Kitasatosporales</taxon>
        <taxon>Streptomycetaceae</taxon>
        <taxon>Streptomyces</taxon>
    </lineage>
</organism>
<dbReference type="InterPro" id="IPR006776">
    <property type="entry name" value="SsgB"/>
</dbReference>
<evidence type="ECO:0000256" key="5">
    <source>
        <dbReference type="ARBA" id="ARBA00023210"/>
    </source>
</evidence>
<dbReference type="Pfam" id="PF04686">
    <property type="entry name" value="SsgA"/>
    <property type="match status" value="1"/>
</dbReference>
<keyword evidence="5" id="KW-0717">Septation</keyword>
<dbReference type="GO" id="GO:0000917">
    <property type="term" value="P:division septum assembly"/>
    <property type="evidence" value="ECO:0007669"/>
    <property type="project" value="UniProtKB-KW"/>
</dbReference>
<keyword evidence="8" id="KW-1185">Reference proteome</keyword>
<evidence type="ECO:0000313" key="8">
    <source>
        <dbReference type="Proteomes" id="UP000603708"/>
    </source>
</evidence>
<evidence type="ECO:0000256" key="6">
    <source>
        <dbReference type="ARBA" id="ARBA00023306"/>
    </source>
</evidence>
<dbReference type="AlphaFoldDB" id="A0A919GA26"/>
<reference evidence="7" key="1">
    <citation type="journal article" date="2014" name="Int. J. Syst. Evol. Microbiol.">
        <title>Complete genome sequence of Corynebacterium casei LMG S-19264T (=DSM 44701T), isolated from a smear-ripened cheese.</title>
        <authorList>
            <consortium name="US DOE Joint Genome Institute (JGI-PGF)"/>
            <person name="Walter F."/>
            <person name="Albersmeier A."/>
            <person name="Kalinowski J."/>
            <person name="Ruckert C."/>
        </authorList>
    </citation>
    <scope>NUCLEOTIDE SEQUENCE</scope>
    <source>
        <strain evidence="7">JCM 5069</strain>
    </source>
</reference>
<dbReference type="Proteomes" id="UP000603708">
    <property type="component" value="Unassembled WGS sequence"/>
</dbReference>